<feature type="compositionally biased region" description="Basic and acidic residues" evidence="2">
    <location>
        <begin position="445"/>
        <end position="457"/>
    </location>
</feature>
<keyword evidence="4" id="KW-1185">Reference proteome</keyword>
<gene>
    <name evidence="3" type="ORF">ECRASSUSDP1_LOCUS10924</name>
</gene>
<name>A0AAD1UHQ1_EUPCR</name>
<proteinExistence type="predicted"/>
<evidence type="ECO:0000313" key="3">
    <source>
        <dbReference type="EMBL" id="CAI2369621.1"/>
    </source>
</evidence>
<feature type="compositionally biased region" description="Basic residues" evidence="2">
    <location>
        <begin position="423"/>
        <end position="444"/>
    </location>
</feature>
<accession>A0AAD1UHQ1</accession>
<feature type="coiled-coil region" evidence="1">
    <location>
        <begin position="127"/>
        <end position="161"/>
    </location>
</feature>
<feature type="compositionally biased region" description="Basic and acidic residues" evidence="2">
    <location>
        <begin position="850"/>
        <end position="863"/>
    </location>
</feature>
<feature type="compositionally biased region" description="Basic residues" evidence="2">
    <location>
        <begin position="904"/>
        <end position="913"/>
    </location>
</feature>
<feature type="compositionally biased region" description="Basic residues" evidence="2">
    <location>
        <begin position="372"/>
        <end position="393"/>
    </location>
</feature>
<dbReference type="Proteomes" id="UP001295684">
    <property type="component" value="Unassembled WGS sequence"/>
</dbReference>
<feature type="region of interest" description="Disordered" evidence="2">
    <location>
        <begin position="364"/>
        <end position="468"/>
    </location>
</feature>
<keyword evidence="1" id="KW-0175">Coiled coil</keyword>
<evidence type="ECO:0000256" key="2">
    <source>
        <dbReference type="SAM" id="MobiDB-lite"/>
    </source>
</evidence>
<evidence type="ECO:0000313" key="4">
    <source>
        <dbReference type="Proteomes" id="UP001295684"/>
    </source>
</evidence>
<sequence length="1156" mass="134465">MKKLHEASSFSTRNKKFIEIEEETNKDPDKHEVDWFRLENRVREMLSGQLQPVVQAIEINSMSSLKNKTDITILASRVTDLEYKHEINSTKIQCCEDSIKEITSFKGDMKILRDKVKKDISGVHNSLEDTKARLTNIKEENEALQANFIEFKDQLEQHTETMLNQKSEIYKKFMEKESKNYEEFQTFKAKFKEYDSDKKYSEKLIRDNMKEIDRISARLLHYDKGNKDRDDNISQLFNEKMNTDEFKTSMRYLKDDLNNAMISNERVLATFSDVKKYLNCDYPLRMFDQTVKALDFILCHKEERARLFEYFEPTKRELMENIQTIVDFKSALKDFKFEYKSESMRPLVVVDWVVKEKIKFRKPRKDSSSSRFSRRKPHRRVSKGTKSSYRRKYGSSLTSKNKISPRKGYGASQSKDIASSKTPKSKTSKSSIRRLRPRRVKRKTRESPNLRTSDSKLKRGNNIDTAQEDHLIRKVSGFSNTKDQIDMKSDSISVEKQMTPLARESNKKEFIKPLELLQQNSLFRNEEIKNNTVIHRTQIRNPENNSDSNGGNNFPFKEGESNSDGDPQENSEDDFSRAERLQEGNNLNPSSELERISDHLEEEQTLDYSEGGESELDWEIRHGRIKEMVTELISESEKAVRSFLDSKVTREINKQRNVYDPMFDDLSVRINSLSDEMKIFCSGSIDEMATTIEKKLEKNMEDQYQKQQSILDYINQQKIKRKRDKSDIFEEMNKVRIGNRDNYANIKRQTTEIHNLAQIMRALIEAEKINQSLQIQDEQDRHSIALWGLSQTQKHKKSKATKLEEDDSPNDINFSTLTNNPPIVDAKNDFKSSLVRKNPNMTFLNSDLKLSPRDNSFRKTPDRKYKKVANKSQIENSPFDTSPSIQTPSYQIPGRTRSSLQTKITRKSQSVHRRSVNPYHYKRSLPKILQTKGSNNADGILKIDQRCYSCCNQNAVVLNAFKVACLGYFPTNVQYGPEVYSRYTLLIHRSNIVNSQWKIVKDLLPFGKEQKCGEKYIPDSRIKVENLYDPLEERNDIMPSSFDIQPLNSTFHEQVSKKNDFMAALNNGTATFPSDFNTESISKNWTQERPLDHLVTKSISIKGLAQKTVSIPETTPSVKDFQSKRDFINSIFDSKKSLTHTGRSSVNAKKDPSTKK</sequence>
<feature type="compositionally biased region" description="Polar residues" evidence="2">
    <location>
        <begin position="894"/>
        <end position="903"/>
    </location>
</feature>
<comment type="caution">
    <text evidence="3">The sequence shown here is derived from an EMBL/GenBank/DDBJ whole genome shotgun (WGS) entry which is preliminary data.</text>
</comment>
<protein>
    <submittedName>
        <fullName evidence="3">Uncharacterized protein</fullName>
    </submittedName>
</protein>
<organism evidence="3 4">
    <name type="scientific">Euplotes crassus</name>
    <dbReference type="NCBI Taxonomy" id="5936"/>
    <lineage>
        <taxon>Eukaryota</taxon>
        <taxon>Sar</taxon>
        <taxon>Alveolata</taxon>
        <taxon>Ciliophora</taxon>
        <taxon>Intramacronucleata</taxon>
        <taxon>Spirotrichea</taxon>
        <taxon>Hypotrichia</taxon>
        <taxon>Euplotida</taxon>
        <taxon>Euplotidae</taxon>
        <taxon>Moneuplotes</taxon>
    </lineage>
</organism>
<dbReference type="EMBL" id="CAMPGE010010775">
    <property type="protein sequence ID" value="CAI2369621.1"/>
    <property type="molecule type" value="Genomic_DNA"/>
</dbReference>
<evidence type="ECO:0000256" key="1">
    <source>
        <dbReference type="SAM" id="Coils"/>
    </source>
</evidence>
<dbReference type="AlphaFoldDB" id="A0AAD1UHQ1"/>
<feature type="compositionally biased region" description="Acidic residues" evidence="2">
    <location>
        <begin position="561"/>
        <end position="573"/>
    </location>
</feature>
<feature type="compositionally biased region" description="Polar residues" evidence="2">
    <location>
        <begin position="537"/>
        <end position="552"/>
    </location>
</feature>
<feature type="compositionally biased region" description="Polar residues" evidence="2">
    <location>
        <begin position="870"/>
        <end position="889"/>
    </location>
</feature>
<feature type="region of interest" description="Disordered" evidence="2">
    <location>
        <begin position="845"/>
        <end position="889"/>
    </location>
</feature>
<feature type="compositionally biased region" description="Polar residues" evidence="2">
    <location>
        <begin position="810"/>
        <end position="819"/>
    </location>
</feature>
<feature type="region of interest" description="Disordered" evidence="2">
    <location>
        <begin position="537"/>
        <end position="591"/>
    </location>
</feature>
<feature type="region of interest" description="Disordered" evidence="2">
    <location>
        <begin position="795"/>
        <end position="819"/>
    </location>
</feature>
<feature type="region of interest" description="Disordered" evidence="2">
    <location>
        <begin position="894"/>
        <end position="913"/>
    </location>
</feature>
<reference evidence="3" key="1">
    <citation type="submission" date="2023-07" db="EMBL/GenBank/DDBJ databases">
        <authorList>
            <consortium name="AG Swart"/>
            <person name="Singh M."/>
            <person name="Singh A."/>
            <person name="Seah K."/>
            <person name="Emmerich C."/>
        </authorList>
    </citation>
    <scope>NUCLEOTIDE SEQUENCE</scope>
    <source>
        <strain evidence="3">DP1</strain>
    </source>
</reference>